<sequence>MSFAPVCKKRNRSDKNVVYDPISLDDNDDSNEWLTGRMEEERVHEDEDLTWDEVGIASGAGEVRITRSSQPSSSRALVDEDSEKDTEDESEPDYQNEVEGNSNDFDDGLES</sequence>
<gene>
    <name evidence="1" type="ORF">L1987_43278</name>
</gene>
<evidence type="ECO:0000313" key="1">
    <source>
        <dbReference type="EMBL" id="KAI3784184.1"/>
    </source>
</evidence>
<protein>
    <submittedName>
        <fullName evidence="1">Uncharacterized protein</fullName>
    </submittedName>
</protein>
<proteinExistence type="predicted"/>
<keyword evidence="2" id="KW-1185">Reference proteome</keyword>
<organism evidence="1 2">
    <name type="scientific">Smallanthus sonchifolius</name>
    <dbReference type="NCBI Taxonomy" id="185202"/>
    <lineage>
        <taxon>Eukaryota</taxon>
        <taxon>Viridiplantae</taxon>
        <taxon>Streptophyta</taxon>
        <taxon>Embryophyta</taxon>
        <taxon>Tracheophyta</taxon>
        <taxon>Spermatophyta</taxon>
        <taxon>Magnoliopsida</taxon>
        <taxon>eudicotyledons</taxon>
        <taxon>Gunneridae</taxon>
        <taxon>Pentapetalae</taxon>
        <taxon>asterids</taxon>
        <taxon>campanulids</taxon>
        <taxon>Asterales</taxon>
        <taxon>Asteraceae</taxon>
        <taxon>Asteroideae</taxon>
        <taxon>Heliantheae alliance</taxon>
        <taxon>Millerieae</taxon>
        <taxon>Smallanthus</taxon>
    </lineage>
</organism>
<name>A0ACB9GL10_9ASTR</name>
<dbReference type="EMBL" id="CM042031">
    <property type="protein sequence ID" value="KAI3784184.1"/>
    <property type="molecule type" value="Genomic_DNA"/>
</dbReference>
<accession>A0ACB9GL10</accession>
<reference evidence="2" key="1">
    <citation type="journal article" date="2022" name="Mol. Ecol. Resour.">
        <title>The genomes of chicory, endive, great burdock and yacon provide insights into Asteraceae palaeo-polyploidization history and plant inulin production.</title>
        <authorList>
            <person name="Fan W."/>
            <person name="Wang S."/>
            <person name="Wang H."/>
            <person name="Wang A."/>
            <person name="Jiang F."/>
            <person name="Liu H."/>
            <person name="Zhao H."/>
            <person name="Xu D."/>
            <person name="Zhang Y."/>
        </authorList>
    </citation>
    <scope>NUCLEOTIDE SEQUENCE [LARGE SCALE GENOMIC DNA]</scope>
    <source>
        <strain evidence="2">cv. Yunnan</strain>
    </source>
</reference>
<reference evidence="1 2" key="2">
    <citation type="journal article" date="2022" name="Mol. Ecol. Resour.">
        <title>The genomes of chicory, endive, great burdock and yacon provide insights into Asteraceae paleo-polyploidization history and plant inulin production.</title>
        <authorList>
            <person name="Fan W."/>
            <person name="Wang S."/>
            <person name="Wang H."/>
            <person name="Wang A."/>
            <person name="Jiang F."/>
            <person name="Liu H."/>
            <person name="Zhao H."/>
            <person name="Xu D."/>
            <person name="Zhang Y."/>
        </authorList>
    </citation>
    <scope>NUCLEOTIDE SEQUENCE [LARGE SCALE GENOMIC DNA]</scope>
    <source>
        <strain evidence="2">cv. Yunnan</strain>
        <tissue evidence="1">Leaves</tissue>
    </source>
</reference>
<evidence type="ECO:0000313" key="2">
    <source>
        <dbReference type="Proteomes" id="UP001056120"/>
    </source>
</evidence>
<dbReference type="Proteomes" id="UP001056120">
    <property type="component" value="Linkage Group LG14"/>
</dbReference>
<comment type="caution">
    <text evidence="1">The sequence shown here is derived from an EMBL/GenBank/DDBJ whole genome shotgun (WGS) entry which is preliminary data.</text>
</comment>